<dbReference type="Pfam" id="PF01370">
    <property type="entry name" value="Epimerase"/>
    <property type="match status" value="1"/>
</dbReference>
<dbReference type="PANTHER" id="PTHR43000">
    <property type="entry name" value="DTDP-D-GLUCOSE 4,6-DEHYDRATASE-RELATED"/>
    <property type="match status" value="1"/>
</dbReference>
<gene>
    <name evidence="3" type="ORF">SL103_12600</name>
</gene>
<evidence type="ECO:0000313" key="3">
    <source>
        <dbReference type="EMBL" id="AOP46981.1"/>
    </source>
</evidence>
<dbReference type="AlphaFoldDB" id="A0A1D7VJT6"/>
<proteinExistence type="inferred from homology"/>
<evidence type="ECO:0000313" key="4">
    <source>
        <dbReference type="Proteomes" id="UP000094094"/>
    </source>
</evidence>
<organism evidence="3 4">
    <name type="scientific">Streptomyces lydicus</name>
    <dbReference type="NCBI Taxonomy" id="47763"/>
    <lineage>
        <taxon>Bacteria</taxon>
        <taxon>Bacillati</taxon>
        <taxon>Actinomycetota</taxon>
        <taxon>Actinomycetes</taxon>
        <taxon>Kitasatosporales</taxon>
        <taxon>Streptomycetaceae</taxon>
        <taxon>Streptomyces</taxon>
    </lineage>
</organism>
<dbReference type="KEGG" id="slc:SL103_12600"/>
<dbReference type="EMBL" id="CP017157">
    <property type="protein sequence ID" value="AOP46981.1"/>
    <property type="molecule type" value="Genomic_DNA"/>
</dbReference>
<dbReference type="Gene3D" id="3.90.25.10">
    <property type="entry name" value="UDP-galactose 4-epimerase, domain 1"/>
    <property type="match status" value="1"/>
</dbReference>
<dbReference type="Gene3D" id="3.40.50.720">
    <property type="entry name" value="NAD(P)-binding Rossmann-like Domain"/>
    <property type="match status" value="1"/>
</dbReference>
<accession>A0A1D7VJT6</accession>
<reference evidence="3 4" key="1">
    <citation type="submission" date="2016-09" db="EMBL/GenBank/DDBJ databases">
        <title>Complete genome sequencing of Streptomyces lydicus 103 and metabolic pathways analysis of antibiotic biosynthesis.</title>
        <authorList>
            <person name="Jia N."/>
            <person name="Ding M.-Z."/>
            <person name="Gao F."/>
            <person name="Yuan Y.-J."/>
        </authorList>
    </citation>
    <scope>NUCLEOTIDE SEQUENCE [LARGE SCALE GENOMIC DNA]</scope>
    <source>
        <strain evidence="3 4">103</strain>
    </source>
</reference>
<evidence type="ECO:0000256" key="1">
    <source>
        <dbReference type="ARBA" id="ARBA00007637"/>
    </source>
</evidence>
<name>A0A1D7VJT6_9ACTN</name>
<dbReference type="RefSeq" id="WP_069568942.1">
    <property type="nucleotide sequence ID" value="NZ_CP017157.1"/>
</dbReference>
<sequence length="341" mass="34854">MTAHEHRSGPGTARHVLVLGGSGFVGRHLTTAFHRAGWQVTAVSRAGETGQPGGGPEPAAPRRLALDVPGTDPGTLADVLARAAPHVVVNAAGAVWAASEEEMARGNVLLVDRLLTVLPRLPRPPRLLQLGTVHEYGPPLDDGPVTEAAALRPVSGYGRTKARASEAVLGAARDGALEATVLRVSNAVGAGLPRASLLGGVAAELAAVPEHGAPAVLRLGPLTARRDFVDATDVAEAVVAAAAAPAAVPVVNIGRGTSVAAGDLVRRLLAVSGRPAELVEQQQPAAVPAAPGGTAYAQRLDITLARRALGWRPSRELDDSLRCLWLAAGDPPYASGRGARK</sequence>
<keyword evidence="4" id="KW-1185">Reference proteome</keyword>
<dbReference type="InterPro" id="IPR036291">
    <property type="entry name" value="NAD(P)-bd_dom_sf"/>
</dbReference>
<evidence type="ECO:0000259" key="2">
    <source>
        <dbReference type="Pfam" id="PF01370"/>
    </source>
</evidence>
<dbReference type="Proteomes" id="UP000094094">
    <property type="component" value="Chromosome"/>
</dbReference>
<protein>
    <recommendedName>
        <fullName evidence="2">NAD-dependent epimerase/dehydratase domain-containing protein</fullName>
    </recommendedName>
</protein>
<feature type="domain" description="NAD-dependent epimerase/dehydratase" evidence="2">
    <location>
        <begin position="16"/>
        <end position="254"/>
    </location>
</feature>
<dbReference type="SUPFAM" id="SSF51735">
    <property type="entry name" value="NAD(P)-binding Rossmann-fold domains"/>
    <property type="match status" value="1"/>
</dbReference>
<dbReference type="InterPro" id="IPR001509">
    <property type="entry name" value="Epimerase_deHydtase"/>
</dbReference>
<dbReference type="OrthoDB" id="4559195at2"/>
<comment type="similarity">
    <text evidence="1">Belongs to the NAD(P)-dependent epimerase/dehydratase family.</text>
</comment>